<reference evidence="9 10" key="1">
    <citation type="submission" date="2015-08" db="EMBL/GenBank/DDBJ databases">
        <title>Investigation of the bacterial diversity of lava forest soil.</title>
        <authorList>
            <person name="Lee J.S."/>
        </authorList>
    </citation>
    <scope>NUCLEOTIDE SEQUENCE [LARGE SCALE GENOMIC DNA]</scope>
    <source>
        <strain evidence="9 10">GJW-30</strain>
    </source>
</reference>
<dbReference type="PANTHER" id="PTHR38107:SF3">
    <property type="entry name" value="LYSOZYME RRRD-RELATED"/>
    <property type="match status" value="1"/>
</dbReference>
<dbReference type="RefSeq" id="WP_096357944.1">
    <property type="nucleotide sequence ID" value="NZ_AP014946.1"/>
</dbReference>
<evidence type="ECO:0000256" key="4">
    <source>
        <dbReference type="ARBA" id="ARBA00022801"/>
    </source>
</evidence>
<dbReference type="GO" id="GO:0031640">
    <property type="term" value="P:killing of cells of another organism"/>
    <property type="evidence" value="ECO:0007669"/>
    <property type="project" value="UniProtKB-KW"/>
</dbReference>
<dbReference type="Pfam" id="PF00959">
    <property type="entry name" value="Phage_lysozyme"/>
    <property type="match status" value="1"/>
</dbReference>
<keyword evidence="10" id="KW-1185">Reference proteome</keyword>
<gene>
    <name evidence="9" type="primary">rrrD</name>
    <name evidence="9" type="ORF">GJW-30_1_03773</name>
</gene>
<dbReference type="HAMAP" id="MF_04110">
    <property type="entry name" value="ENDOLYSIN_T4"/>
    <property type="match status" value="1"/>
</dbReference>
<dbReference type="InterPro" id="IPR033907">
    <property type="entry name" value="Endolysin_autolysin"/>
</dbReference>
<evidence type="ECO:0000256" key="7">
    <source>
        <dbReference type="RuleBase" id="RU003788"/>
    </source>
</evidence>
<dbReference type="AlphaFoldDB" id="A0A0S3PZQ8"/>
<dbReference type="Proteomes" id="UP000236884">
    <property type="component" value="Chromosome"/>
</dbReference>
<evidence type="ECO:0000313" key="10">
    <source>
        <dbReference type="Proteomes" id="UP000236884"/>
    </source>
</evidence>
<evidence type="ECO:0000256" key="3">
    <source>
        <dbReference type="ARBA" id="ARBA00022638"/>
    </source>
</evidence>
<comment type="similarity">
    <text evidence="7">Belongs to the glycosyl hydrolase 24 family.</text>
</comment>
<organism evidence="9 10">
    <name type="scientific">Variibacter gotjawalensis</name>
    <dbReference type="NCBI Taxonomy" id="1333996"/>
    <lineage>
        <taxon>Bacteria</taxon>
        <taxon>Pseudomonadati</taxon>
        <taxon>Pseudomonadota</taxon>
        <taxon>Alphaproteobacteria</taxon>
        <taxon>Hyphomicrobiales</taxon>
        <taxon>Nitrobacteraceae</taxon>
        <taxon>Variibacter</taxon>
    </lineage>
</organism>
<dbReference type="Gene3D" id="1.10.530.40">
    <property type="match status" value="1"/>
</dbReference>
<name>A0A0S3PZQ8_9BRAD</name>
<dbReference type="PANTHER" id="PTHR38107">
    <property type="match status" value="1"/>
</dbReference>
<sequence length="200" mass="21419">MNISDKGLAALIAEEGEVLRAYRDVAGVWTIGAGLTAASGVVKPVAGMTITREQSRAHLREAIERNYAPAVRKRLGDQPQHVFDAALSFHFNTGAIGRATWVTRYLQGDLVAAEAAFKTWNRAGGRVVKGLTDRRAREWAMLAHGRYPASSSTTKIAIASAAAIVAPSSAAAIDWRLGVVVLIAAATGIAIWRWRKTRSG</sequence>
<dbReference type="CDD" id="cd00737">
    <property type="entry name" value="lyz_endolysin_autolysin"/>
    <property type="match status" value="1"/>
</dbReference>
<proteinExistence type="inferred from homology"/>
<keyword evidence="2 7" id="KW-0929">Antimicrobial</keyword>
<dbReference type="InterPro" id="IPR051018">
    <property type="entry name" value="Bacteriophage_GH24"/>
</dbReference>
<comment type="catalytic activity">
    <reaction evidence="1 7">
        <text>Hydrolysis of (1-&gt;4)-beta-linkages between N-acetylmuramic acid and N-acetyl-D-glucosamine residues in a peptidoglycan and between N-acetyl-D-glucosamine residues in chitodextrins.</text>
        <dbReference type="EC" id="3.2.1.17"/>
    </reaction>
</comment>
<dbReference type="GO" id="GO:0009253">
    <property type="term" value="P:peptidoglycan catabolic process"/>
    <property type="evidence" value="ECO:0007669"/>
    <property type="project" value="InterPro"/>
</dbReference>
<keyword evidence="8" id="KW-1133">Transmembrane helix</keyword>
<evidence type="ECO:0000256" key="8">
    <source>
        <dbReference type="SAM" id="Phobius"/>
    </source>
</evidence>
<evidence type="ECO:0000256" key="1">
    <source>
        <dbReference type="ARBA" id="ARBA00000632"/>
    </source>
</evidence>
<dbReference type="InterPro" id="IPR002196">
    <property type="entry name" value="Glyco_hydro_24"/>
</dbReference>
<dbReference type="InterPro" id="IPR023347">
    <property type="entry name" value="Lysozyme_dom_sf"/>
</dbReference>
<evidence type="ECO:0000256" key="5">
    <source>
        <dbReference type="ARBA" id="ARBA00023200"/>
    </source>
</evidence>
<keyword evidence="3 7" id="KW-0081">Bacteriolytic enzyme</keyword>
<dbReference type="EMBL" id="AP014946">
    <property type="protein sequence ID" value="BAT61216.1"/>
    <property type="molecule type" value="Genomic_DNA"/>
</dbReference>
<keyword evidence="8" id="KW-0472">Membrane</keyword>
<dbReference type="EC" id="3.2.1.17" evidence="7"/>
<evidence type="ECO:0000256" key="2">
    <source>
        <dbReference type="ARBA" id="ARBA00022529"/>
    </source>
</evidence>
<feature type="transmembrane region" description="Helical" evidence="8">
    <location>
        <begin position="175"/>
        <end position="194"/>
    </location>
</feature>
<dbReference type="GO" id="GO:0016998">
    <property type="term" value="P:cell wall macromolecule catabolic process"/>
    <property type="evidence" value="ECO:0007669"/>
    <property type="project" value="InterPro"/>
</dbReference>
<accession>A0A0S3PZQ8</accession>
<dbReference type="InterPro" id="IPR034690">
    <property type="entry name" value="Endolysin_T4_type"/>
</dbReference>
<evidence type="ECO:0000313" key="9">
    <source>
        <dbReference type="EMBL" id="BAT61216.1"/>
    </source>
</evidence>
<keyword evidence="6 7" id="KW-0326">Glycosidase</keyword>
<keyword evidence="4 7" id="KW-0378">Hydrolase</keyword>
<keyword evidence="8" id="KW-0812">Transmembrane</keyword>
<protein>
    <recommendedName>
        <fullName evidence="7">Lysozyme</fullName>
        <ecNumber evidence="7">3.2.1.17</ecNumber>
    </recommendedName>
</protein>
<dbReference type="KEGG" id="vgo:GJW-30_1_03773"/>
<keyword evidence="5" id="KW-1035">Host cytoplasm</keyword>
<dbReference type="GO" id="GO:0042742">
    <property type="term" value="P:defense response to bacterium"/>
    <property type="evidence" value="ECO:0007669"/>
    <property type="project" value="UniProtKB-KW"/>
</dbReference>
<dbReference type="SUPFAM" id="SSF53955">
    <property type="entry name" value="Lysozyme-like"/>
    <property type="match status" value="1"/>
</dbReference>
<dbReference type="OrthoDB" id="5327667at2"/>
<evidence type="ECO:0000256" key="6">
    <source>
        <dbReference type="ARBA" id="ARBA00023295"/>
    </source>
</evidence>
<dbReference type="GO" id="GO:0003796">
    <property type="term" value="F:lysozyme activity"/>
    <property type="evidence" value="ECO:0007669"/>
    <property type="project" value="UniProtKB-EC"/>
</dbReference>
<dbReference type="InterPro" id="IPR023346">
    <property type="entry name" value="Lysozyme-like_dom_sf"/>
</dbReference>